<organism evidence="1 2">
    <name type="scientific">Bacillus paranthracis</name>
    <dbReference type="NCBI Taxonomy" id="2026186"/>
    <lineage>
        <taxon>Bacteria</taxon>
        <taxon>Bacillati</taxon>
        <taxon>Bacillota</taxon>
        <taxon>Bacilli</taxon>
        <taxon>Bacillales</taxon>
        <taxon>Bacillaceae</taxon>
        <taxon>Bacillus</taxon>
        <taxon>Bacillus cereus group</taxon>
    </lineage>
</organism>
<reference evidence="1 2" key="1">
    <citation type="submission" date="2017-04" db="EMBL/GenBank/DDBJ databases">
        <authorList>
            <person name="Criscuolo A."/>
        </authorList>
    </citation>
    <scope>NUCLEOTIDE SEQUENCE [LARGE SCALE GENOMIC DNA]</scope>
    <source>
        <strain evidence="1">16-00174</strain>
    </source>
</reference>
<evidence type="ECO:0000313" key="2">
    <source>
        <dbReference type="Proteomes" id="UP000194422"/>
    </source>
</evidence>
<sequence>MMGIFKEEKIKFIDCKGEEVILKIKIKDIKK</sequence>
<evidence type="ECO:0000313" key="1">
    <source>
        <dbReference type="EMBL" id="SME42488.1"/>
    </source>
</evidence>
<dbReference type="EMBL" id="FWYW01000092">
    <property type="protein sequence ID" value="SME42488.1"/>
    <property type="molecule type" value="Genomic_DNA"/>
</dbReference>
<dbReference type="Proteomes" id="UP000194422">
    <property type="component" value="Unassembled WGS sequence"/>
</dbReference>
<comment type="caution">
    <text evidence="1">The sequence shown here is derived from an EMBL/GenBank/DDBJ whole genome shotgun (WGS) entry which is preliminary data.</text>
</comment>
<dbReference type="AlphaFoldDB" id="A0A7D8DDI1"/>
<name>A0A7D8DDI1_9BACI</name>
<gene>
    <name evidence="1" type="ORF">BACERE00174_05426</name>
</gene>
<proteinExistence type="predicted"/>
<protein>
    <submittedName>
        <fullName evidence="1">Uncharacterized protein</fullName>
    </submittedName>
</protein>
<accession>A0A7D8DDI1</accession>